<gene>
    <name evidence="2" type="ORF">FKR81_42050</name>
</gene>
<dbReference type="SUPFAM" id="SSF51621">
    <property type="entry name" value="Phosphoenolpyruvate/pyruvate domain"/>
    <property type="match status" value="1"/>
</dbReference>
<comment type="caution">
    <text evidence="2">The sequence shown here is derived from an EMBL/GenBank/DDBJ whole genome shotgun (WGS) entry which is preliminary data.</text>
</comment>
<dbReference type="GO" id="GO:0016772">
    <property type="term" value="F:transferase activity, transferring phosphorus-containing groups"/>
    <property type="evidence" value="ECO:0007669"/>
    <property type="project" value="InterPro"/>
</dbReference>
<proteinExistence type="predicted"/>
<sequence length="81" mass="8426">MTAHPDVLRAIATVITTAHHHGLQVSVCGDAAAHPDVIPLLVGLDCDILSVAPSALDEVRAHIRHLDHADCVALAADALAR</sequence>
<organism evidence="2 3">
    <name type="scientific">Lentzea tibetensis</name>
    <dbReference type="NCBI Taxonomy" id="2591470"/>
    <lineage>
        <taxon>Bacteria</taxon>
        <taxon>Bacillati</taxon>
        <taxon>Actinomycetota</taxon>
        <taxon>Actinomycetes</taxon>
        <taxon>Pseudonocardiales</taxon>
        <taxon>Pseudonocardiaceae</taxon>
        <taxon>Lentzea</taxon>
    </lineage>
</organism>
<keyword evidence="3" id="KW-1185">Reference proteome</keyword>
<dbReference type="InterPro" id="IPR000121">
    <property type="entry name" value="PEP_util_C"/>
</dbReference>
<dbReference type="Gene3D" id="3.20.20.60">
    <property type="entry name" value="Phosphoenolpyruvate-binding domains"/>
    <property type="match status" value="1"/>
</dbReference>
<reference evidence="2 3" key="1">
    <citation type="submission" date="2019-07" db="EMBL/GenBank/DDBJ databases">
        <title>Lentzea xizangensis sp. nov., isolated from Qinghai-Tibetan Plateau Soils.</title>
        <authorList>
            <person name="Huang J."/>
        </authorList>
    </citation>
    <scope>NUCLEOTIDE SEQUENCE [LARGE SCALE GENOMIC DNA]</scope>
    <source>
        <strain evidence="2 3">FXJ1.1311</strain>
    </source>
</reference>
<dbReference type="Proteomes" id="UP000316639">
    <property type="component" value="Unassembled WGS sequence"/>
</dbReference>
<dbReference type="PANTHER" id="PTHR46244:SF3">
    <property type="entry name" value="PHOSPHOENOLPYRUVATE-PROTEIN PHOSPHOTRANSFERASE"/>
    <property type="match status" value="1"/>
</dbReference>
<dbReference type="AlphaFoldDB" id="A0A563EF83"/>
<name>A0A563EF83_9PSEU</name>
<evidence type="ECO:0000313" key="2">
    <source>
        <dbReference type="EMBL" id="TWP43824.1"/>
    </source>
</evidence>
<protein>
    <recommendedName>
        <fullName evidence="1">PEP-utilising enzyme C-terminal domain-containing protein</fullName>
    </recommendedName>
</protein>
<dbReference type="EMBL" id="VOBR01000058">
    <property type="protein sequence ID" value="TWP43824.1"/>
    <property type="molecule type" value="Genomic_DNA"/>
</dbReference>
<dbReference type="OrthoDB" id="9765468at2"/>
<dbReference type="PANTHER" id="PTHR46244">
    <property type="entry name" value="PHOSPHOENOLPYRUVATE-PROTEIN PHOSPHOTRANSFERASE"/>
    <property type="match status" value="1"/>
</dbReference>
<dbReference type="Pfam" id="PF02896">
    <property type="entry name" value="PEP-utilizers_C"/>
    <property type="match status" value="1"/>
</dbReference>
<feature type="domain" description="PEP-utilising enzyme C-terminal" evidence="1">
    <location>
        <begin position="3"/>
        <end position="67"/>
    </location>
</feature>
<dbReference type="RefSeq" id="WP_146361046.1">
    <property type="nucleotide sequence ID" value="NZ_VOBR01000058.1"/>
</dbReference>
<dbReference type="InterPro" id="IPR040442">
    <property type="entry name" value="Pyrv_kinase-like_dom_sf"/>
</dbReference>
<evidence type="ECO:0000313" key="3">
    <source>
        <dbReference type="Proteomes" id="UP000316639"/>
    </source>
</evidence>
<dbReference type="InterPro" id="IPR015813">
    <property type="entry name" value="Pyrv/PenolPyrv_kinase-like_dom"/>
</dbReference>
<dbReference type="InterPro" id="IPR050499">
    <property type="entry name" value="PEP-utilizing_PTS_enzyme"/>
</dbReference>
<accession>A0A563EF83</accession>
<evidence type="ECO:0000259" key="1">
    <source>
        <dbReference type="Pfam" id="PF02896"/>
    </source>
</evidence>